<protein>
    <submittedName>
        <fullName evidence="2">Uncharacterized protein</fullName>
    </submittedName>
</protein>
<organism evidence="2 3">
    <name type="scientific">Armillaria tabescens</name>
    <name type="common">Ringless honey mushroom</name>
    <name type="synonym">Agaricus tabescens</name>
    <dbReference type="NCBI Taxonomy" id="1929756"/>
    <lineage>
        <taxon>Eukaryota</taxon>
        <taxon>Fungi</taxon>
        <taxon>Dikarya</taxon>
        <taxon>Basidiomycota</taxon>
        <taxon>Agaricomycotina</taxon>
        <taxon>Agaricomycetes</taxon>
        <taxon>Agaricomycetidae</taxon>
        <taxon>Agaricales</taxon>
        <taxon>Marasmiineae</taxon>
        <taxon>Physalacriaceae</taxon>
        <taxon>Desarmillaria</taxon>
    </lineage>
</organism>
<feature type="transmembrane region" description="Helical" evidence="1">
    <location>
        <begin position="201"/>
        <end position="222"/>
    </location>
</feature>
<evidence type="ECO:0000256" key="1">
    <source>
        <dbReference type="SAM" id="Phobius"/>
    </source>
</evidence>
<keyword evidence="1" id="KW-0812">Transmembrane</keyword>
<accession>A0AA39JSR4</accession>
<dbReference type="RefSeq" id="XP_060326252.1">
    <property type="nucleotide sequence ID" value="XM_060480355.1"/>
</dbReference>
<evidence type="ECO:0000313" key="2">
    <source>
        <dbReference type="EMBL" id="KAK0447837.1"/>
    </source>
</evidence>
<keyword evidence="1" id="KW-1133">Transmembrane helix</keyword>
<keyword evidence="1" id="KW-0472">Membrane</keyword>
<dbReference type="AlphaFoldDB" id="A0AA39JSR4"/>
<proteinExistence type="predicted"/>
<gene>
    <name evidence="2" type="ORF">EV420DRAFT_1751051</name>
</gene>
<reference evidence="2" key="1">
    <citation type="submission" date="2023-06" db="EMBL/GenBank/DDBJ databases">
        <authorList>
            <consortium name="Lawrence Berkeley National Laboratory"/>
            <person name="Ahrendt S."/>
            <person name="Sahu N."/>
            <person name="Indic B."/>
            <person name="Wong-Bajracharya J."/>
            <person name="Merenyi Z."/>
            <person name="Ke H.-M."/>
            <person name="Monk M."/>
            <person name="Kocsube S."/>
            <person name="Drula E."/>
            <person name="Lipzen A."/>
            <person name="Balint B."/>
            <person name="Henrissat B."/>
            <person name="Andreopoulos B."/>
            <person name="Martin F.M."/>
            <person name="Harder C.B."/>
            <person name="Rigling D."/>
            <person name="Ford K.L."/>
            <person name="Foster G.D."/>
            <person name="Pangilinan J."/>
            <person name="Papanicolaou A."/>
            <person name="Barry K."/>
            <person name="LaButti K."/>
            <person name="Viragh M."/>
            <person name="Koriabine M."/>
            <person name="Yan M."/>
            <person name="Riley R."/>
            <person name="Champramary S."/>
            <person name="Plett K.L."/>
            <person name="Tsai I.J."/>
            <person name="Slot J."/>
            <person name="Sipos G."/>
            <person name="Plett J."/>
            <person name="Nagy L.G."/>
            <person name="Grigoriev I.V."/>
        </authorList>
    </citation>
    <scope>NUCLEOTIDE SEQUENCE</scope>
    <source>
        <strain evidence="2">CCBAS 213</strain>
    </source>
</reference>
<sequence>MHQITATLALPDEDSPFACAFEDYVVLWGKHADTDFAAQADASVAWEHILILLIAPIICADTSNTQSRARQNTVKYFKSGPAHASGTFCEVSQTFNANPDTYTRSISTICVDQTLNIGVGVPEIAGVCLHALGFVTRIGIVAWYTLLLVKVWTYRDRQRRLGRSYSDSRQQTIRFSIFLSVCIIHPRSKRLLLRLPLDLEAGVPIIFVIINISNIVATLLSVSHRTKYMVQSLVSLGSLTIRSSALETAFLWVSAVIQNSDGALGRGETLLDDAVIHA</sequence>
<evidence type="ECO:0000313" key="3">
    <source>
        <dbReference type="Proteomes" id="UP001175211"/>
    </source>
</evidence>
<comment type="caution">
    <text evidence="2">The sequence shown here is derived from an EMBL/GenBank/DDBJ whole genome shotgun (WGS) entry which is preliminary data.</text>
</comment>
<dbReference type="Proteomes" id="UP001175211">
    <property type="component" value="Unassembled WGS sequence"/>
</dbReference>
<dbReference type="EMBL" id="JAUEPS010000043">
    <property type="protein sequence ID" value="KAK0447837.1"/>
    <property type="molecule type" value="Genomic_DNA"/>
</dbReference>
<dbReference type="GeneID" id="85363903"/>
<keyword evidence="3" id="KW-1185">Reference proteome</keyword>
<name>A0AA39JSR4_ARMTA</name>